<protein>
    <submittedName>
        <fullName evidence="3">Uncharacterized protein</fullName>
    </submittedName>
</protein>
<proteinExistence type="predicted"/>
<accession>A0AAN8WKD5</accession>
<reference evidence="3 4" key="1">
    <citation type="submission" date="2023-11" db="EMBL/GenBank/DDBJ databases">
        <title>Halocaridina rubra genome assembly.</title>
        <authorList>
            <person name="Smith C."/>
        </authorList>
    </citation>
    <scope>NUCLEOTIDE SEQUENCE [LARGE SCALE GENOMIC DNA]</scope>
    <source>
        <strain evidence="3">EP-1</strain>
        <tissue evidence="3">Whole</tissue>
    </source>
</reference>
<sequence>MAMPNRKHPNGIVLSSQPYLPAHKKLPISNLLSLVLQSLRHLEEEEEKRQAAEMEAARLKGLEEDAQKEKAKQEAIKLAALALNKQIQHQEQLKKQQFRQKKKGKKRR</sequence>
<evidence type="ECO:0000313" key="4">
    <source>
        <dbReference type="Proteomes" id="UP001381693"/>
    </source>
</evidence>
<feature type="region of interest" description="Disordered" evidence="2">
    <location>
        <begin position="89"/>
        <end position="108"/>
    </location>
</feature>
<dbReference type="EMBL" id="JAXCGZ010020767">
    <property type="protein sequence ID" value="KAK7065516.1"/>
    <property type="molecule type" value="Genomic_DNA"/>
</dbReference>
<evidence type="ECO:0000256" key="1">
    <source>
        <dbReference type="SAM" id="Coils"/>
    </source>
</evidence>
<organism evidence="3 4">
    <name type="scientific">Halocaridina rubra</name>
    <name type="common">Hawaiian red shrimp</name>
    <dbReference type="NCBI Taxonomy" id="373956"/>
    <lineage>
        <taxon>Eukaryota</taxon>
        <taxon>Metazoa</taxon>
        <taxon>Ecdysozoa</taxon>
        <taxon>Arthropoda</taxon>
        <taxon>Crustacea</taxon>
        <taxon>Multicrustacea</taxon>
        <taxon>Malacostraca</taxon>
        <taxon>Eumalacostraca</taxon>
        <taxon>Eucarida</taxon>
        <taxon>Decapoda</taxon>
        <taxon>Pleocyemata</taxon>
        <taxon>Caridea</taxon>
        <taxon>Atyoidea</taxon>
        <taxon>Atyidae</taxon>
        <taxon>Halocaridina</taxon>
    </lineage>
</organism>
<dbReference type="AlphaFoldDB" id="A0AAN8WKD5"/>
<keyword evidence="4" id="KW-1185">Reference proteome</keyword>
<evidence type="ECO:0000256" key="2">
    <source>
        <dbReference type="SAM" id="MobiDB-lite"/>
    </source>
</evidence>
<dbReference type="Proteomes" id="UP001381693">
    <property type="component" value="Unassembled WGS sequence"/>
</dbReference>
<feature type="compositionally biased region" description="Basic residues" evidence="2">
    <location>
        <begin position="96"/>
        <end position="108"/>
    </location>
</feature>
<gene>
    <name evidence="3" type="ORF">SK128_006696</name>
</gene>
<keyword evidence="1" id="KW-0175">Coiled coil</keyword>
<comment type="caution">
    <text evidence="3">The sequence shown here is derived from an EMBL/GenBank/DDBJ whole genome shotgun (WGS) entry which is preliminary data.</text>
</comment>
<evidence type="ECO:0000313" key="3">
    <source>
        <dbReference type="EMBL" id="KAK7065516.1"/>
    </source>
</evidence>
<name>A0AAN8WKD5_HALRR</name>
<feature type="coiled-coil region" evidence="1">
    <location>
        <begin position="35"/>
        <end position="79"/>
    </location>
</feature>